<dbReference type="Gene3D" id="3.40.30.10">
    <property type="entry name" value="Glutaredoxin"/>
    <property type="match status" value="1"/>
</dbReference>
<organism evidence="2 3">
    <name type="scientific">Undibacterium griseum</name>
    <dbReference type="NCBI Taxonomy" id="2762295"/>
    <lineage>
        <taxon>Bacteria</taxon>
        <taxon>Pseudomonadati</taxon>
        <taxon>Pseudomonadota</taxon>
        <taxon>Betaproteobacteria</taxon>
        <taxon>Burkholderiales</taxon>
        <taxon>Oxalobacteraceae</taxon>
        <taxon>Undibacterium</taxon>
    </lineage>
</organism>
<proteinExistence type="predicted"/>
<dbReference type="Pfam" id="PF00085">
    <property type="entry name" value="Thioredoxin"/>
    <property type="match status" value="1"/>
</dbReference>
<accession>A0ABR6YQX5</accession>
<dbReference type="RefSeq" id="WP_186863863.1">
    <property type="nucleotide sequence ID" value="NZ_JACOGC010000006.1"/>
</dbReference>
<dbReference type="CDD" id="cd02947">
    <property type="entry name" value="TRX_family"/>
    <property type="match status" value="1"/>
</dbReference>
<reference evidence="2 3" key="1">
    <citation type="submission" date="2020-08" db="EMBL/GenBank/DDBJ databases">
        <title>Novel species isolated from subtropical streams in China.</title>
        <authorList>
            <person name="Lu H."/>
        </authorList>
    </citation>
    <scope>NUCLEOTIDE SEQUENCE [LARGE SCALE GENOMIC DNA]</scope>
    <source>
        <strain evidence="2 3">FT31W</strain>
    </source>
</reference>
<dbReference type="EMBL" id="JACOGC010000006">
    <property type="protein sequence ID" value="MBC3886305.1"/>
    <property type="molecule type" value="Genomic_DNA"/>
</dbReference>
<keyword evidence="3" id="KW-1185">Reference proteome</keyword>
<evidence type="ECO:0000313" key="3">
    <source>
        <dbReference type="Proteomes" id="UP000613113"/>
    </source>
</evidence>
<evidence type="ECO:0000259" key="1">
    <source>
        <dbReference type="PROSITE" id="PS51352"/>
    </source>
</evidence>
<comment type="caution">
    <text evidence="2">The sequence shown here is derived from an EMBL/GenBank/DDBJ whole genome shotgun (WGS) entry which is preliminary data.</text>
</comment>
<dbReference type="InterPro" id="IPR013766">
    <property type="entry name" value="Thioredoxin_domain"/>
</dbReference>
<dbReference type="PROSITE" id="PS51352">
    <property type="entry name" value="THIOREDOXIN_2"/>
    <property type="match status" value="1"/>
</dbReference>
<dbReference type="SUPFAM" id="SSF52833">
    <property type="entry name" value="Thioredoxin-like"/>
    <property type="match status" value="1"/>
</dbReference>
<dbReference type="Proteomes" id="UP000613113">
    <property type="component" value="Unassembled WGS sequence"/>
</dbReference>
<feature type="domain" description="Thioredoxin" evidence="1">
    <location>
        <begin position="1"/>
        <end position="107"/>
    </location>
</feature>
<protein>
    <submittedName>
        <fullName evidence="2">Thioredoxin family protein</fullName>
    </submittedName>
</protein>
<name>A0ABR6YQX5_9BURK</name>
<sequence>MSTYQYTDDLQLLKQDLSGKDWLVACLCAAWCDTCTAYRTHFQELAARHPDKCFAWIDIEESAHLVDEIEIENFPTLLIQYQDQVAFLGTMLPDTGQLHRLIGSLQESLASAPIKRSALNQQAPAGWNLRQLILAE</sequence>
<evidence type="ECO:0000313" key="2">
    <source>
        <dbReference type="EMBL" id="MBC3886305.1"/>
    </source>
</evidence>
<dbReference type="InterPro" id="IPR036249">
    <property type="entry name" value="Thioredoxin-like_sf"/>
</dbReference>
<gene>
    <name evidence="2" type="ORF">H8K27_14310</name>
</gene>